<evidence type="ECO:0008006" key="3">
    <source>
        <dbReference type="Google" id="ProtNLM"/>
    </source>
</evidence>
<gene>
    <name evidence="1" type="ORF">MSj_03229</name>
</gene>
<protein>
    <recommendedName>
        <fullName evidence="3">Gamma-glutamyltranspeptidase</fullName>
    </recommendedName>
</protein>
<reference evidence="1 2" key="1">
    <citation type="journal article" date="2018" name="Front. Microbiol.">
        <title>Adaptation of the Freshwater Bloom-Forming Cyanobacterium Microcystis aeruginosa to Brackish Water Is Driven by Recent Horizontal Transfer of Sucrose Genes.</title>
        <authorList>
            <person name="Tanabe Y."/>
            <person name="Hodoki Y."/>
            <person name="Sano T."/>
            <person name="Tada K."/>
            <person name="Watanabe M.M."/>
        </authorList>
    </citation>
    <scope>NUCLEOTIDE SEQUENCE [LARGE SCALE GENOMIC DNA]</scope>
    <source>
        <strain evidence="1 2">Sj</strain>
    </source>
</reference>
<dbReference type="EMBL" id="BDSG01000090">
    <property type="protein sequence ID" value="GBL11721.1"/>
    <property type="molecule type" value="Genomic_DNA"/>
</dbReference>
<dbReference type="AlphaFoldDB" id="A0A2Z6UVR7"/>
<evidence type="ECO:0000313" key="2">
    <source>
        <dbReference type="Proteomes" id="UP000248272"/>
    </source>
</evidence>
<sequence>MEDRENLLENLVLPANTQVSRWQEQNMFFGGVHGVAVNDRRELTATGDPRRDGVGLLISN</sequence>
<organism evidence="1 2">
    <name type="scientific">Microcystis aeruginosa Sj</name>
    <dbReference type="NCBI Taxonomy" id="1979544"/>
    <lineage>
        <taxon>Bacteria</taxon>
        <taxon>Bacillati</taxon>
        <taxon>Cyanobacteriota</taxon>
        <taxon>Cyanophyceae</taxon>
        <taxon>Oscillatoriophycideae</taxon>
        <taxon>Chroococcales</taxon>
        <taxon>Microcystaceae</taxon>
        <taxon>Microcystis</taxon>
    </lineage>
</organism>
<proteinExistence type="predicted"/>
<evidence type="ECO:0000313" key="1">
    <source>
        <dbReference type="EMBL" id="GBL11721.1"/>
    </source>
</evidence>
<accession>A0A2Z6UVR7</accession>
<comment type="caution">
    <text evidence="1">The sequence shown here is derived from an EMBL/GenBank/DDBJ whole genome shotgun (WGS) entry which is preliminary data.</text>
</comment>
<name>A0A2Z6UVR7_MICAE</name>
<dbReference type="Proteomes" id="UP000248272">
    <property type="component" value="Unassembled WGS sequence"/>
</dbReference>